<sequence>MTVPDEGMTDPRLQAQGELSMARLALDDGELRHAADHVARALVCAPALPEAHELLAALAAHPHGGADLFPLEQPVFLGTVIARAHVLASQGRPAEALELLVSAQCHDPRGAWADVPWVRDPALPARLAPDQASMTIMRLASRLDDPVPEDARAPLRPFADLALALCDAHPDHPAMLWTSSILMRRLGATGEAIRLAARSETVQPSFYAAMALGYAYRAERRYDEAEQAWLRALRFEPDNLALYTDIGELLANAGRADEGLQWVERALQKDPENECAFPTACGMRFARDGDLAHLVALSDYLREHPENGHADDVLTHHSQRMYWLGHIPQPTEAVINVLRQVLAESDDVSDIGGMSLTISAPEPPSAVLAFTSALGVSEGITVTDVPEPDARRPVPEVFGGGPVRAVRGSVWTYEGTRARPAVAPPSPEAVQAIRALAGRPWRHLPAAYDDAVRLSGLSLNDLVGLLAHPPVPDEVPARHRPDWIRSAQAWTCLGIAHFQADEPWHESQRRALLVDLAYGPEDWVSETALLAMVATAWVDPSTRADVAELVTWRFIAAVEAARSRAVTVLESLAFLVRATPGVHPDVRSLADDVLAPPDAAAAP</sequence>
<gene>
    <name evidence="4" type="ORF">Arub01_50660</name>
</gene>
<dbReference type="SUPFAM" id="SSF48452">
    <property type="entry name" value="TPR-like"/>
    <property type="match status" value="1"/>
</dbReference>
<dbReference type="Gene3D" id="1.25.40.10">
    <property type="entry name" value="Tetratricopeptide repeat domain"/>
    <property type="match status" value="1"/>
</dbReference>
<evidence type="ECO:0000256" key="3">
    <source>
        <dbReference type="PROSITE-ProRule" id="PRU00339"/>
    </source>
</evidence>
<comment type="caution">
    <text evidence="4">The sequence shown here is derived from an EMBL/GenBank/DDBJ whole genome shotgun (WGS) entry which is preliminary data.</text>
</comment>
<dbReference type="RefSeq" id="WP_227023366.1">
    <property type="nucleotide sequence ID" value="NZ_BSRZ01000017.1"/>
</dbReference>
<feature type="repeat" description="TPR" evidence="3">
    <location>
        <begin position="206"/>
        <end position="239"/>
    </location>
</feature>
<keyword evidence="1" id="KW-0677">Repeat</keyword>
<evidence type="ECO:0000313" key="4">
    <source>
        <dbReference type="EMBL" id="GLW66822.1"/>
    </source>
</evidence>
<dbReference type="PANTHER" id="PTHR44943:SF8">
    <property type="entry name" value="TPR REPEAT-CONTAINING PROTEIN MJ0263"/>
    <property type="match status" value="1"/>
</dbReference>
<keyword evidence="2 3" id="KW-0802">TPR repeat</keyword>
<dbReference type="InterPro" id="IPR019734">
    <property type="entry name" value="TPR_rpt"/>
</dbReference>
<proteinExistence type="predicted"/>
<accession>A0A9W6Q227</accession>
<dbReference type="Proteomes" id="UP001165124">
    <property type="component" value="Unassembled WGS sequence"/>
</dbReference>
<organism evidence="4 5">
    <name type="scientific">Actinomadura rubrobrunea</name>
    <dbReference type="NCBI Taxonomy" id="115335"/>
    <lineage>
        <taxon>Bacteria</taxon>
        <taxon>Bacillati</taxon>
        <taxon>Actinomycetota</taxon>
        <taxon>Actinomycetes</taxon>
        <taxon>Streptosporangiales</taxon>
        <taxon>Thermomonosporaceae</taxon>
        <taxon>Actinomadura</taxon>
    </lineage>
</organism>
<evidence type="ECO:0000256" key="1">
    <source>
        <dbReference type="ARBA" id="ARBA00022737"/>
    </source>
</evidence>
<protein>
    <recommendedName>
        <fullName evidence="6">Tetratricopeptide repeat protein</fullName>
    </recommendedName>
</protein>
<dbReference type="EMBL" id="BSRZ01000017">
    <property type="protein sequence ID" value="GLW66822.1"/>
    <property type="molecule type" value="Genomic_DNA"/>
</dbReference>
<dbReference type="InterPro" id="IPR051685">
    <property type="entry name" value="Ycf3/AcsC/BcsC/TPR_MFPF"/>
</dbReference>
<dbReference type="InterPro" id="IPR011990">
    <property type="entry name" value="TPR-like_helical_dom_sf"/>
</dbReference>
<dbReference type="PROSITE" id="PS50005">
    <property type="entry name" value="TPR"/>
    <property type="match status" value="2"/>
</dbReference>
<name>A0A9W6Q227_9ACTN</name>
<keyword evidence="5" id="KW-1185">Reference proteome</keyword>
<dbReference type="SMART" id="SM00028">
    <property type="entry name" value="TPR"/>
    <property type="match status" value="3"/>
</dbReference>
<dbReference type="PANTHER" id="PTHR44943">
    <property type="entry name" value="CELLULOSE SYNTHASE OPERON PROTEIN C"/>
    <property type="match status" value="1"/>
</dbReference>
<evidence type="ECO:0000313" key="5">
    <source>
        <dbReference type="Proteomes" id="UP001165124"/>
    </source>
</evidence>
<reference evidence="4" key="1">
    <citation type="submission" date="2023-02" db="EMBL/GenBank/DDBJ databases">
        <title>Actinomadura rubrobrunea NBRC 14622.</title>
        <authorList>
            <person name="Ichikawa N."/>
            <person name="Sato H."/>
            <person name="Tonouchi N."/>
        </authorList>
    </citation>
    <scope>NUCLEOTIDE SEQUENCE</scope>
    <source>
        <strain evidence="4">NBRC 14622</strain>
    </source>
</reference>
<dbReference type="AlphaFoldDB" id="A0A9W6Q227"/>
<feature type="repeat" description="TPR" evidence="3">
    <location>
        <begin position="240"/>
        <end position="273"/>
    </location>
</feature>
<evidence type="ECO:0008006" key="6">
    <source>
        <dbReference type="Google" id="ProtNLM"/>
    </source>
</evidence>
<evidence type="ECO:0000256" key="2">
    <source>
        <dbReference type="ARBA" id="ARBA00022803"/>
    </source>
</evidence>